<feature type="transmembrane region" description="Helical" evidence="2">
    <location>
        <begin position="7"/>
        <end position="28"/>
    </location>
</feature>
<dbReference type="InterPro" id="IPR053156">
    <property type="entry name" value="T6SS_TssM-like"/>
</dbReference>
<dbReference type="NCBIfam" id="TIGR03348">
    <property type="entry name" value="VI_IcmF"/>
    <property type="match status" value="1"/>
</dbReference>
<dbReference type="EMBL" id="LMCB01000098">
    <property type="protein sequence ID" value="KZL12564.1"/>
    <property type="molecule type" value="Genomic_DNA"/>
</dbReference>
<dbReference type="InterPro" id="IPR010623">
    <property type="entry name" value="IcmF_C"/>
</dbReference>
<dbReference type="InterPro" id="IPR009612">
    <property type="entry name" value="IcmF-rel"/>
</dbReference>
<keyword evidence="7" id="KW-1185">Reference proteome</keyword>
<keyword evidence="2" id="KW-0472">Membrane</keyword>
<dbReference type="AlphaFoldDB" id="A0A165UMK9"/>
<evidence type="ECO:0008006" key="8">
    <source>
        <dbReference type="Google" id="ProtNLM"/>
    </source>
</evidence>
<dbReference type="InterPro" id="IPR027417">
    <property type="entry name" value="P-loop_NTPase"/>
</dbReference>
<evidence type="ECO:0000313" key="6">
    <source>
        <dbReference type="EMBL" id="KZL12564.1"/>
    </source>
</evidence>
<feature type="domain" description="Type VI secretion system IcmF C-terminal" evidence="3">
    <location>
        <begin position="1083"/>
        <end position="1188"/>
    </location>
</feature>
<feature type="transmembrane region" description="Helical" evidence="2">
    <location>
        <begin position="452"/>
        <end position="474"/>
    </location>
</feature>
<keyword evidence="2" id="KW-0812">Transmembrane</keyword>
<proteinExistence type="predicted"/>
<evidence type="ECO:0000256" key="1">
    <source>
        <dbReference type="SAM" id="MobiDB-lite"/>
    </source>
</evidence>
<dbReference type="PATRIC" id="fig|989403.3.peg.4216"/>
<organism evidence="6 7">
    <name type="scientific">Pseudovibrio axinellae</name>
    <dbReference type="NCBI Taxonomy" id="989403"/>
    <lineage>
        <taxon>Bacteria</taxon>
        <taxon>Pseudomonadati</taxon>
        <taxon>Pseudomonadota</taxon>
        <taxon>Alphaproteobacteria</taxon>
        <taxon>Hyphomicrobiales</taxon>
        <taxon>Stappiaceae</taxon>
        <taxon>Pseudovibrio</taxon>
    </lineage>
</organism>
<sequence length="1220" mass="136234">MTNVRRFFPFWFVTLLITLVVCAIVWFFGPRLSLLGVKPLDMAVVRMLVVMVLLMVWATLNIVHLSRRARNAEAKNEEEEEEEKPEVNSNELAKSEAALVTTKVEKILSILKTTSVDGKPGRRVIYQLPWYLLIGPEGSGKTSCLLRSGMKFPLAHKLGQNVDGATAEPTPECEYWFSNHAIIVDSAGRYTSQDQDGPVDSAGWQTLLSLIKRTRRRQPLNGMIIAVNLAKLATLQSDKRLDMARTLKQRIKEAEKQLGLRFPIYVMFTKLDLIAGFTDYFHFMGREERQQVWGITFPLDDVKSSKNAAGYFSSEYELLIERLNSRNYDYLSKETDIQHRGLIYGFPQQMLALKTVLNDFLTEMFRPNRYEDRSLLRGVYFTSAIQMGQPVDLLAGPLAQAYGVGQQAIPSAPPDKHAFFLERLFFDLIFGESNLAGENKQVMRKRKIRKRLALSACAIILAFLTTVWVISYQLNRENIIHRAQADLEEYPKFAERIDSVRVNDSNYLAVLPILNYLRDLPGGYAEQHQTPARNERWGLNQIPQVAKDADALYHNGLERYLRPRMMLRLEQQMVANISNPEFLFEALRIYLELAEKGPLEPATIQRWEEVDWGRLYSDPRQITEREQLSNHLAVLLAKPFLVRIDVNTELVSQVREILNATPITELAYSYIKAGQAAQNLPEWRPDEAGGSATTRVFSRFSGKPLSDGIAGLYTYDGFHGVFLPQLVDSIQSFVRESWVLGPNGQLENNEQTVTRIERGVLGLYLDDYARMWDAMLADLKIVKFSSLSQATDVINTASGPNSPIRSILVSVAEQTQLTKTYTPSDATGIAQNVAGGAARIAQEEARATTNLRQQQLVEVLGESVPTSEGGPKAVPPGTSVATRFEAIDSFTLGTGSGATPLDGLLTRVTDLYRELNRILLASNSQQDALSYILGGGSDAVKTLKDEAPNLPMPLQSWVLEMLQFSSQVTLNNAQNAINAAWSSEVLPLCSTALPNRYPVAQGQQASVMLDDFSTLFKPGGKIETFFKANLKSFVNTSSTPWTWREPGSTNNPASKQALQVFEKADTIQNAYFGQGGDQPSVSFTMTPVDLDIGSTRVALNVDGTTVSYAHGPTRPVELNWPGTGVPSASIAFFPAIAGKPNSINLNGPWALFRLLEKASVTKTKIPDQYKVRFTLENRFATFNLVANSVNNPFSAKLLQNFTCRRSVVPQLSKVNNARKY</sequence>
<comment type="caution">
    <text evidence="6">The sequence shown here is derived from an EMBL/GenBank/DDBJ whole genome shotgun (WGS) entry which is preliminary data.</text>
</comment>
<dbReference type="SUPFAM" id="SSF52540">
    <property type="entry name" value="P-loop containing nucleoside triphosphate hydrolases"/>
    <property type="match status" value="1"/>
</dbReference>
<dbReference type="Pfam" id="PF14331">
    <property type="entry name" value="IcmF-related_N"/>
    <property type="match status" value="1"/>
</dbReference>
<feature type="region of interest" description="Disordered" evidence="1">
    <location>
        <begin position="72"/>
        <end position="91"/>
    </location>
</feature>
<dbReference type="PANTHER" id="PTHR36153:SF1">
    <property type="entry name" value="TYPE VI SECRETION SYSTEM COMPONENT TSSM1"/>
    <property type="match status" value="1"/>
</dbReference>
<accession>A0A165UMK9</accession>
<keyword evidence="2" id="KW-1133">Transmembrane helix</keyword>
<evidence type="ECO:0000256" key="2">
    <source>
        <dbReference type="SAM" id="Phobius"/>
    </source>
</evidence>
<feature type="domain" description="IcmF-related" evidence="4">
    <location>
        <begin position="511"/>
        <end position="816"/>
    </location>
</feature>
<evidence type="ECO:0000259" key="4">
    <source>
        <dbReference type="Pfam" id="PF06761"/>
    </source>
</evidence>
<dbReference type="Pfam" id="PF06744">
    <property type="entry name" value="IcmF_C"/>
    <property type="match status" value="1"/>
</dbReference>
<feature type="domain" description="Type VI secretion system component TssM1 N-terminal" evidence="5">
    <location>
        <begin position="200"/>
        <end position="456"/>
    </location>
</feature>
<dbReference type="InterPro" id="IPR025743">
    <property type="entry name" value="TssM1_N"/>
</dbReference>
<dbReference type="PANTHER" id="PTHR36153">
    <property type="entry name" value="INNER MEMBRANE PROTEIN-RELATED"/>
    <property type="match status" value="1"/>
</dbReference>
<evidence type="ECO:0000259" key="3">
    <source>
        <dbReference type="Pfam" id="PF06744"/>
    </source>
</evidence>
<dbReference type="InterPro" id="IPR017731">
    <property type="entry name" value="TssM1-like"/>
</dbReference>
<dbReference type="RefSeq" id="WP_068009625.1">
    <property type="nucleotide sequence ID" value="NZ_FOFM01000001.1"/>
</dbReference>
<dbReference type="Proteomes" id="UP000076577">
    <property type="component" value="Unassembled WGS sequence"/>
</dbReference>
<feature type="transmembrane region" description="Helical" evidence="2">
    <location>
        <begin position="43"/>
        <end position="63"/>
    </location>
</feature>
<name>A0A165UMK9_9HYPH</name>
<gene>
    <name evidence="6" type="ORF">PsAD2_03870</name>
</gene>
<evidence type="ECO:0000313" key="7">
    <source>
        <dbReference type="Proteomes" id="UP000076577"/>
    </source>
</evidence>
<dbReference type="STRING" id="989403.SAMN05421798_101110"/>
<evidence type="ECO:0000259" key="5">
    <source>
        <dbReference type="Pfam" id="PF14331"/>
    </source>
</evidence>
<reference evidence="6 7" key="1">
    <citation type="journal article" date="2016" name="Front. Microbiol.">
        <title>Comparative Genomic Analysis Reveals a Diverse Repertoire of Genes Involved in Prokaryote-Eukaryote Interactions within the Pseudovibrio Genus.</title>
        <authorList>
            <person name="Romano S."/>
            <person name="Fernandez-Guerra A."/>
            <person name="Reen F.J."/>
            <person name="Glockner F.O."/>
            <person name="Crowley S.P."/>
            <person name="O'Sullivan O."/>
            <person name="Cotter P.D."/>
            <person name="Adams C."/>
            <person name="Dobson A.D."/>
            <person name="O'Gara F."/>
        </authorList>
    </citation>
    <scope>NUCLEOTIDE SEQUENCE [LARGE SCALE GENOMIC DNA]</scope>
    <source>
        <strain evidence="6 7">Ad2</strain>
    </source>
</reference>
<dbReference type="OrthoDB" id="9758229at2"/>
<dbReference type="Pfam" id="PF06761">
    <property type="entry name" value="IcmF-related"/>
    <property type="match status" value="1"/>
</dbReference>
<protein>
    <recommendedName>
        <fullName evidence="8">Intracellular multiplication and macrophage-killing protein</fullName>
    </recommendedName>
</protein>